<proteinExistence type="predicted"/>
<dbReference type="Proteomes" id="UP000886653">
    <property type="component" value="Unassembled WGS sequence"/>
</dbReference>
<feature type="non-terminal residue" evidence="2">
    <location>
        <position position="1"/>
    </location>
</feature>
<feature type="region of interest" description="Disordered" evidence="1">
    <location>
        <begin position="1"/>
        <end position="34"/>
    </location>
</feature>
<reference evidence="2" key="1">
    <citation type="submission" date="2013-11" db="EMBL/GenBank/DDBJ databases">
        <title>Genome sequence of the fusiform rust pathogen reveals effectors for host alternation and coevolution with pine.</title>
        <authorList>
            <consortium name="DOE Joint Genome Institute"/>
            <person name="Smith K."/>
            <person name="Pendleton A."/>
            <person name="Kubisiak T."/>
            <person name="Anderson C."/>
            <person name="Salamov A."/>
            <person name="Aerts A."/>
            <person name="Riley R."/>
            <person name="Clum A."/>
            <person name="Lindquist E."/>
            <person name="Ence D."/>
            <person name="Campbell M."/>
            <person name="Kronenberg Z."/>
            <person name="Feau N."/>
            <person name="Dhillon B."/>
            <person name="Hamelin R."/>
            <person name="Burleigh J."/>
            <person name="Smith J."/>
            <person name="Yandell M."/>
            <person name="Nelson C."/>
            <person name="Grigoriev I."/>
            <person name="Davis J."/>
        </authorList>
    </citation>
    <scope>NUCLEOTIDE SEQUENCE</scope>
    <source>
        <strain evidence="2">G11</strain>
    </source>
</reference>
<name>A0A9P6TCY3_9BASI</name>
<gene>
    <name evidence="2" type="ORF">CROQUDRAFT_13167</name>
</gene>
<evidence type="ECO:0000313" key="2">
    <source>
        <dbReference type="EMBL" id="KAG0147264.1"/>
    </source>
</evidence>
<evidence type="ECO:0000256" key="1">
    <source>
        <dbReference type="SAM" id="MobiDB-lite"/>
    </source>
</evidence>
<dbReference type="OrthoDB" id="2503444at2759"/>
<accession>A0A9P6TCY3</accession>
<feature type="non-terminal residue" evidence="2">
    <location>
        <position position="102"/>
    </location>
</feature>
<protein>
    <submittedName>
        <fullName evidence="2">Uncharacterized protein</fullName>
    </submittedName>
</protein>
<organism evidence="2 3">
    <name type="scientific">Cronartium quercuum f. sp. fusiforme G11</name>
    <dbReference type="NCBI Taxonomy" id="708437"/>
    <lineage>
        <taxon>Eukaryota</taxon>
        <taxon>Fungi</taxon>
        <taxon>Dikarya</taxon>
        <taxon>Basidiomycota</taxon>
        <taxon>Pucciniomycotina</taxon>
        <taxon>Pucciniomycetes</taxon>
        <taxon>Pucciniales</taxon>
        <taxon>Coleosporiaceae</taxon>
        <taxon>Cronartium</taxon>
    </lineage>
</organism>
<comment type="caution">
    <text evidence="2">The sequence shown here is derived from an EMBL/GenBank/DDBJ whole genome shotgun (WGS) entry which is preliminary data.</text>
</comment>
<feature type="compositionally biased region" description="Polar residues" evidence="1">
    <location>
        <begin position="15"/>
        <end position="34"/>
    </location>
</feature>
<sequence length="102" mass="11432">PTPPPPYTEECQQPLLPSTVQSTSSTEAKTPTALRQRSLSASSWMKSVISRQSSRASLRQQYVEIPLSPEEIEKADQIKAEKARTAIFEWNRINEEIKAAGF</sequence>
<dbReference type="EMBL" id="MU167250">
    <property type="protein sequence ID" value="KAG0147264.1"/>
    <property type="molecule type" value="Genomic_DNA"/>
</dbReference>
<keyword evidence="3" id="KW-1185">Reference proteome</keyword>
<dbReference type="AlphaFoldDB" id="A0A9P6TCY3"/>
<evidence type="ECO:0000313" key="3">
    <source>
        <dbReference type="Proteomes" id="UP000886653"/>
    </source>
</evidence>